<name>A0A0K6H812_9GAMM</name>
<dbReference type="InterPro" id="IPR011990">
    <property type="entry name" value="TPR-like_helical_dom_sf"/>
</dbReference>
<keyword evidence="2" id="KW-0812">Transmembrane</keyword>
<proteinExistence type="predicted"/>
<keyword evidence="2" id="KW-1133">Transmembrane helix</keyword>
<feature type="region of interest" description="Disordered" evidence="1">
    <location>
        <begin position="126"/>
        <end position="178"/>
    </location>
</feature>
<dbReference type="Pfam" id="PF14559">
    <property type="entry name" value="TPR_19"/>
    <property type="match status" value="1"/>
</dbReference>
<dbReference type="OrthoDB" id="5406098at2"/>
<dbReference type="EMBL" id="CYHB01000004">
    <property type="protein sequence ID" value="CUA87039.1"/>
    <property type="molecule type" value="Genomic_DNA"/>
</dbReference>
<dbReference type="Gene3D" id="1.25.40.10">
    <property type="entry name" value="Tetratricopeptide repeat domain"/>
    <property type="match status" value="1"/>
</dbReference>
<evidence type="ECO:0000313" key="4">
    <source>
        <dbReference type="Proteomes" id="UP000182598"/>
    </source>
</evidence>
<organism evidence="3 4">
    <name type="scientific">Pseudidiomarina woesei</name>
    <dbReference type="NCBI Taxonomy" id="1381080"/>
    <lineage>
        <taxon>Bacteria</taxon>
        <taxon>Pseudomonadati</taxon>
        <taxon>Pseudomonadota</taxon>
        <taxon>Gammaproteobacteria</taxon>
        <taxon>Alteromonadales</taxon>
        <taxon>Idiomarinaceae</taxon>
        <taxon>Pseudidiomarina</taxon>
    </lineage>
</organism>
<feature type="compositionally biased region" description="Polar residues" evidence="1">
    <location>
        <begin position="129"/>
        <end position="151"/>
    </location>
</feature>
<sequence>MSVINRMLKDLDQRQQTARTQTYTPAAVAPQPIHWVWIIVTVLFSAAVIVGGLNLWWMYSDTEQQDQEPVQVVEANSATTANNTQQETFPEQPKTAFVEPSQSSVRSPVKNQAIVDVSALPSVAEVKPNATTQESSTEASLTPSADTTELAVTNEPKSESKPVPSAKVVKKPPQNTGTLEVTRVQLSPKELAANNLEKARAAFDKGNRTEGQTLLEKALVVKPDHVEVRSELAAYWYGRGMTTRALTLLQQGLDMRPQQAEWQLLFARILERIGRVEQAYTALLNIRDDAPEAPELMKLRAAAATQLGYFNEAAADYTVLASEFGEGRWWLAAAVAHEDGNNLEAAVRCYQQALQSRDLGNDAREYVEQRLAILEGY</sequence>
<evidence type="ECO:0000313" key="3">
    <source>
        <dbReference type="EMBL" id="CUA87039.1"/>
    </source>
</evidence>
<dbReference type="SUPFAM" id="SSF48452">
    <property type="entry name" value="TPR-like"/>
    <property type="match status" value="1"/>
</dbReference>
<feature type="compositionally biased region" description="Low complexity" evidence="1">
    <location>
        <begin position="161"/>
        <end position="173"/>
    </location>
</feature>
<dbReference type="Proteomes" id="UP000182598">
    <property type="component" value="Unassembled WGS sequence"/>
</dbReference>
<keyword evidence="4" id="KW-1185">Reference proteome</keyword>
<evidence type="ECO:0000256" key="2">
    <source>
        <dbReference type="SAM" id="Phobius"/>
    </source>
</evidence>
<reference evidence="4" key="1">
    <citation type="submission" date="2015-08" db="EMBL/GenBank/DDBJ databases">
        <authorList>
            <person name="Varghese N."/>
        </authorList>
    </citation>
    <scope>NUCLEOTIDE SEQUENCE [LARGE SCALE GENOMIC DNA]</scope>
    <source>
        <strain evidence="4">DSM 27808</strain>
    </source>
</reference>
<accession>A0A0K6H812</accession>
<keyword evidence="2" id="KW-0472">Membrane</keyword>
<dbReference type="AlphaFoldDB" id="A0A0K6H812"/>
<evidence type="ECO:0000256" key="1">
    <source>
        <dbReference type="SAM" id="MobiDB-lite"/>
    </source>
</evidence>
<protein>
    <submittedName>
        <fullName evidence="3">Tetratricopeptide repeat</fullName>
    </submittedName>
</protein>
<feature type="transmembrane region" description="Helical" evidence="2">
    <location>
        <begin position="35"/>
        <end position="59"/>
    </location>
</feature>
<dbReference type="RefSeq" id="WP_055439349.1">
    <property type="nucleotide sequence ID" value="NZ_CYHB01000004.1"/>
</dbReference>
<gene>
    <name evidence="3" type="ORF">Ga0061064_1699</name>
</gene>